<evidence type="ECO:0000256" key="10">
    <source>
        <dbReference type="HAMAP-Rule" id="MF_00505"/>
    </source>
</evidence>
<dbReference type="FunFam" id="3.30.230.80:FF:000002">
    <property type="entry name" value="Molecular chaperone HtpG"/>
    <property type="match status" value="1"/>
</dbReference>
<dbReference type="RefSeq" id="WP_053820021.1">
    <property type="nucleotide sequence ID" value="NZ_CP006911.1"/>
</dbReference>
<feature type="binding site" evidence="11">
    <location>
        <begin position="100"/>
        <end position="101"/>
    </location>
    <ligand>
        <name>ATP</name>
        <dbReference type="ChEBI" id="CHEBI:30616"/>
    </ligand>
</feature>
<dbReference type="PROSITE" id="PS00298">
    <property type="entry name" value="HSP90"/>
    <property type="match status" value="1"/>
</dbReference>
<dbReference type="GO" id="GO:0005524">
    <property type="term" value="F:ATP binding"/>
    <property type="evidence" value="ECO:0007669"/>
    <property type="project" value="UniProtKB-UniRule"/>
</dbReference>
<evidence type="ECO:0000256" key="7">
    <source>
        <dbReference type="ARBA" id="ARBA00023186"/>
    </source>
</evidence>
<comment type="similarity">
    <text evidence="2 10">Belongs to the heat shock protein 90 family.</text>
</comment>
<dbReference type="GO" id="GO:0016887">
    <property type="term" value="F:ATP hydrolysis activity"/>
    <property type="evidence" value="ECO:0007669"/>
    <property type="project" value="InterPro"/>
</dbReference>
<feature type="region of interest" description="C" evidence="10">
    <location>
        <begin position="551"/>
        <end position="618"/>
    </location>
</feature>
<feature type="binding site" evidence="11">
    <location>
        <position position="174"/>
    </location>
    <ligand>
        <name>ATP</name>
        <dbReference type="ChEBI" id="CHEBI:30616"/>
    </ligand>
</feature>
<gene>
    <name evidence="10" type="primary">htpG</name>
    <name evidence="14" type="ORF">W908_03985</name>
</gene>
<dbReference type="PATRIC" id="fig|1125411.7.peg.779"/>
<dbReference type="GO" id="GO:0051082">
    <property type="term" value="F:unfolded protein binding"/>
    <property type="evidence" value="ECO:0007669"/>
    <property type="project" value="UniProtKB-UniRule"/>
</dbReference>
<feature type="binding site" evidence="11">
    <location>
        <position position="38"/>
    </location>
    <ligand>
        <name>ATP</name>
        <dbReference type="ChEBI" id="CHEBI:30616"/>
    </ligand>
</feature>
<dbReference type="InterPro" id="IPR037196">
    <property type="entry name" value="HSP90_C"/>
</dbReference>
<comment type="caution">
    <text evidence="10">Lacks conserved residue(s) required for the propagation of feature annotation.</text>
</comment>
<feature type="binding site" evidence="11">
    <location>
        <position position="80"/>
    </location>
    <ligand>
        <name>ATP</name>
        <dbReference type="ChEBI" id="CHEBI:30616"/>
    </ligand>
</feature>
<dbReference type="FunFam" id="3.30.565.10:FF:000009">
    <property type="entry name" value="Molecular chaperone HtpG"/>
    <property type="match status" value="1"/>
</dbReference>
<dbReference type="InterPro" id="IPR020575">
    <property type="entry name" value="Hsp90_N"/>
</dbReference>
<sequence length="618" mass="70165">MSQKQTHEFQTEVSQLLHLMIHSLYSNKEIFLRELVSNASDAIDKLKFESLSNESLLEGKEEPSIYIDIDKDAGTISIRDNGIGMTQDEVMENIGTIANSGTRKYLESLDKNQTQDSNLIGQFGVGFYSAFIVSNTVTLLSRKAGDDKANGTKWVSKGKGEYSIETVDIENYGTTIILDVKKAEKEFVDDYRLRGIVSKYSDHITVPIMMVKASEEDESEIVYETINKATAFWMKDKKELSQNDYDEFYKSLTYDFEGPLTQIHNRVEGKLDYSSLLFIPKKAPFDMWEPKRKGGVKLYAKRVFIMEGNEELLPQYLRFIKGVIDTADLSLNVSREILQGSKVVDTIKKASVKRILSELDKMSKNKPEDYATFWKEFGMVIKEGVVEDFANKDKISNLLRFASTSTDSSDQTVSLKDYIGRMNKDQKNIYYVTADNYDAAKGSPHLEIFKQKDIEVLLLSDRVDEWLVANFGEFEELSLKSIAKGDLEDLDSKEDKKKKEKTVKDYEKVISKAQEILDNQVKEVKVSSRLSESPSCLVADENELGGNMERIMKSLGQDVPDTKPILEINPTHPLVMKLKTKVDEDVVKVLFDQAVLSEGGQIKEPAEFVKRMNKLMLG</sequence>
<dbReference type="SUPFAM" id="SSF110942">
    <property type="entry name" value="HSP90 C-terminal domain"/>
    <property type="match status" value="1"/>
</dbReference>
<keyword evidence="3 10" id="KW-0963">Cytoplasm</keyword>
<feature type="binding site" evidence="11">
    <location>
        <position position="93"/>
    </location>
    <ligand>
        <name>ATP</name>
        <dbReference type="ChEBI" id="CHEBI:30616"/>
    </ligand>
</feature>
<comment type="subcellular location">
    <subcellularLocation>
        <location evidence="1 10">Cytoplasm</location>
    </subcellularLocation>
</comment>
<dbReference type="EMBL" id="CP006911">
    <property type="protein sequence ID" value="ALE01808.1"/>
    <property type="molecule type" value="Genomic_DNA"/>
</dbReference>
<evidence type="ECO:0000256" key="8">
    <source>
        <dbReference type="ARBA" id="ARBA00058590"/>
    </source>
</evidence>
<dbReference type="STRING" id="1125411.W908_03985"/>
<evidence type="ECO:0000259" key="13">
    <source>
        <dbReference type="SMART" id="SM00387"/>
    </source>
</evidence>
<proteinExistence type="inferred from homology"/>
<dbReference type="GO" id="GO:0140662">
    <property type="term" value="F:ATP-dependent protein folding chaperone"/>
    <property type="evidence" value="ECO:0007669"/>
    <property type="project" value="InterPro"/>
</dbReference>
<keyword evidence="12" id="KW-0175">Coiled coil</keyword>
<evidence type="ECO:0000256" key="9">
    <source>
        <dbReference type="ARBA" id="ARBA00070675"/>
    </source>
</evidence>
<dbReference type="InterPro" id="IPR036890">
    <property type="entry name" value="HATPase_C_sf"/>
</dbReference>
<dbReference type="GO" id="GO:0005737">
    <property type="term" value="C:cytoplasm"/>
    <property type="evidence" value="ECO:0007669"/>
    <property type="project" value="UniProtKB-SubCell"/>
</dbReference>
<evidence type="ECO:0000256" key="6">
    <source>
        <dbReference type="ARBA" id="ARBA00023016"/>
    </source>
</evidence>
<evidence type="ECO:0000256" key="5">
    <source>
        <dbReference type="ARBA" id="ARBA00022840"/>
    </source>
</evidence>
<evidence type="ECO:0000256" key="1">
    <source>
        <dbReference type="ARBA" id="ARBA00004496"/>
    </source>
</evidence>
<comment type="subunit">
    <text evidence="10">Homodimer.</text>
</comment>
<dbReference type="SUPFAM" id="SSF55874">
    <property type="entry name" value="ATPase domain of HSP90 chaperone/DNA topoisomerase II/histidine kinase"/>
    <property type="match status" value="1"/>
</dbReference>
<keyword evidence="7 10" id="KW-0143">Chaperone</keyword>
<accession>A0A0M4L3Z9</accession>
<dbReference type="InterPro" id="IPR019805">
    <property type="entry name" value="Heat_shock_protein_90_CS"/>
</dbReference>
<reference evidence="14 15" key="1">
    <citation type="journal article" date="2015" name="Genome Announc.">
        <title>Genome Sequence of 'Candidatus Thioglobus singularis' Strain PS1, a Mixotroph from the SUP05 Clade of Marine Gammaproteobacteria.</title>
        <authorList>
            <person name="Marshall K.T."/>
            <person name="Morris R.M."/>
        </authorList>
    </citation>
    <scope>NUCLEOTIDE SEQUENCE [LARGE SCALE GENOMIC DNA]</scope>
    <source>
        <strain evidence="14 15">PS1</strain>
    </source>
</reference>
<feature type="coiled-coil region" evidence="12">
    <location>
        <begin position="496"/>
        <end position="523"/>
    </location>
</feature>
<dbReference type="SMART" id="SM00387">
    <property type="entry name" value="HATPase_c"/>
    <property type="match status" value="1"/>
</dbReference>
<dbReference type="Gene3D" id="3.40.50.11260">
    <property type="match status" value="1"/>
</dbReference>
<feature type="region of interest" description="A; substrate-binding" evidence="10">
    <location>
        <begin position="1"/>
        <end position="335"/>
    </location>
</feature>
<dbReference type="Pfam" id="PF13589">
    <property type="entry name" value="HATPase_c_3"/>
    <property type="match status" value="1"/>
</dbReference>
<dbReference type="Proteomes" id="UP000068905">
    <property type="component" value="Chromosome"/>
</dbReference>
<keyword evidence="6 10" id="KW-0346">Stress response</keyword>
<dbReference type="InterPro" id="IPR020568">
    <property type="entry name" value="Ribosomal_Su5_D2-typ_SF"/>
</dbReference>
<dbReference type="HAMAP" id="MF_00505">
    <property type="entry name" value="HSP90"/>
    <property type="match status" value="1"/>
</dbReference>
<dbReference type="CDD" id="cd16927">
    <property type="entry name" value="HATPase_Hsp90-like"/>
    <property type="match status" value="1"/>
</dbReference>
<dbReference type="PRINTS" id="PR00775">
    <property type="entry name" value="HEATSHOCK90"/>
</dbReference>
<feature type="binding site" evidence="11">
    <location>
        <position position="335"/>
    </location>
    <ligand>
        <name>ATP</name>
        <dbReference type="ChEBI" id="CHEBI:30616"/>
    </ligand>
</feature>
<evidence type="ECO:0000313" key="14">
    <source>
        <dbReference type="EMBL" id="ALE01808.1"/>
    </source>
</evidence>
<dbReference type="KEGG" id="tsn:W908_03985"/>
<evidence type="ECO:0000256" key="12">
    <source>
        <dbReference type="SAM" id="Coils"/>
    </source>
</evidence>
<name>A0A0M4L3Z9_9GAMM</name>
<feature type="binding site" evidence="11">
    <location>
        <position position="85"/>
    </location>
    <ligand>
        <name>ATP</name>
        <dbReference type="ChEBI" id="CHEBI:30616"/>
    </ligand>
</feature>
<evidence type="ECO:0000256" key="3">
    <source>
        <dbReference type="ARBA" id="ARBA00022490"/>
    </source>
</evidence>
<protein>
    <recommendedName>
        <fullName evidence="9 10">Chaperone protein HtpG</fullName>
    </recommendedName>
    <alternativeName>
        <fullName evidence="10">Heat shock protein HtpG</fullName>
    </alternativeName>
    <alternativeName>
        <fullName evidence="10">High temperature protein G</fullName>
    </alternativeName>
</protein>
<keyword evidence="5 10" id="KW-0067">ATP-binding</keyword>
<dbReference type="Pfam" id="PF00183">
    <property type="entry name" value="HSP90"/>
    <property type="match status" value="1"/>
</dbReference>
<dbReference type="PANTHER" id="PTHR11528">
    <property type="entry name" value="HEAT SHOCK PROTEIN 90 FAMILY MEMBER"/>
    <property type="match status" value="1"/>
</dbReference>
<feature type="binding site" evidence="11">
    <location>
        <begin position="122"/>
        <end position="127"/>
    </location>
    <ligand>
        <name>ATP</name>
        <dbReference type="ChEBI" id="CHEBI:30616"/>
    </ligand>
</feature>
<dbReference type="InterPro" id="IPR003594">
    <property type="entry name" value="HATPase_dom"/>
</dbReference>
<dbReference type="AlphaFoldDB" id="A0A0M4L3Z9"/>
<comment type="function">
    <text evidence="8 10">Molecular chaperone. Has ATPase activity.</text>
</comment>
<dbReference type="PIRSF" id="PIRSF002583">
    <property type="entry name" value="Hsp90"/>
    <property type="match status" value="1"/>
</dbReference>
<feature type="binding site" evidence="11">
    <location>
        <position position="34"/>
    </location>
    <ligand>
        <name>ATP</name>
        <dbReference type="ChEBI" id="CHEBI:30616"/>
    </ligand>
</feature>
<organism evidence="14 15">
    <name type="scientific">Candidatus Pseudothioglobus singularis PS1</name>
    <dbReference type="NCBI Taxonomy" id="1125411"/>
    <lineage>
        <taxon>Bacteria</taxon>
        <taxon>Pseudomonadati</taxon>
        <taxon>Pseudomonadota</taxon>
        <taxon>Gammaproteobacteria</taxon>
        <taxon>Candidatus Pseudothioglobaceae</taxon>
        <taxon>Candidatus Pseudothioglobus</taxon>
    </lineage>
</organism>
<evidence type="ECO:0000256" key="2">
    <source>
        <dbReference type="ARBA" id="ARBA00008239"/>
    </source>
</evidence>
<dbReference type="NCBIfam" id="NF003555">
    <property type="entry name" value="PRK05218.1"/>
    <property type="match status" value="1"/>
</dbReference>
<dbReference type="Gene3D" id="3.30.565.10">
    <property type="entry name" value="Histidine kinase-like ATPase, C-terminal domain"/>
    <property type="match status" value="1"/>
</dbReference>
<keyword evidence="4 10" id="KW-0547">Nucleotide-binding</keyword>
<dbReference type="SUPFAM" id="SSF54211">
    <property type="entry name" value="Ribosomal protein S5 domain 2-like"/>
    <property type="match status" value="1"/>
</dbReference>
<evidence type="ECO:0000256" key="11">
    <source>
        <dbReference type="PIRSR" id="PIRSR002583-1"/>
    </source>
</evidence>
<dbReference type="Gene3D" id="3.30.230.80">
    <property type="match status" value="1"/>
</dbReference>
<dbReference type="InterPro" id="IPR001404">
    <property type="entry name" value="Hsp90_fam"/>
</dbReference>
<evidence type="ECO:0000313" key="15">
    <source>
        <dbReference type="Proteomes" id="UP000068905"/>
    </source>
</evidence>
<dbReference type="Gene3D" id="1.20.120.790">
    <property type="entry name" value="Heat shock protein 90, C-terminal domain"/>
    <property type="match status" value="1"/>
</dbReference>
<feature type="domain" description="Histidine kinase/HSP90-like ATPase" evidence="13">
    <location>
        <begin position="27"/>
        <end position="184"/>
    </location>
</feature>
<dbReference type="OrthoDB" id="9802640at2"/>
<evidence type="ECO:0000256" key="4">
    <source>
        <dbReference type="ARBA" id="ARBA00022741"/>
    </source>
</evidence>
<keyword evidence="15" id="KW-1185">Reference proteome</keyword>